<gene>
    <name evidence="1" type="ORF">PEPS_08720</name>
</gene>
<keyword evidence="2" id="KW-1185">Reference proteome</keyword>
<protein>
    <recommendedName>
        <fullName evidence="3">T9SS type A sorting domain-containing protein</fullName>
    </recommendedName>
</protein>
<evidence type="ECO:0000313" key="1">
    <source>
        <dbReference type="EMBL" id="BDC98591.1"/>
    </source>
</evidence>
<dbReference type="RefSeq" id="WP_338397751.1">
    <property type="nucleotide sequence ID" value="NZ_AP025292.1"/>
</dbReference>
<dbReference type="EMBL" id="AP025292">
    <property type="protein sequence ID" value="BDC98591.1"/>
    <property type="molecule type" value="Genomic_DNA"/>
</dbReference>
<reference evidence="1 2" key="1">
    <citation type="submission" date="2021-12" db="EMBL/GenBank/DDBJ databases">
        <title>Genome sequencing of bacteria with rrn-lacking chromosome and rrn-plasmid.</title>
        <authorList>
            <person name="Anda M."/>
            <person name="Iwasaki W."/>
        </authorList>
    </citation>
    <scope>NUCLEOTIDE SEQUENCE [LARGE SCALE GENOMIC DNA]</scope>
    <source>
        <strain evidence="1 2">NBRC 101262</strain>
    </source>
</reference>
<dbReference type="Proteomes" id="UP001354989">
    <property type="component" value="Chromosome"/>
</dbReference>
<accession>A0ABM7VCH0</accession>
<proteinExistence type="predicted"/>
<evidence type="ECO:0008006" key="3">
    <source>
        <dbReference type="Google" id="ProtNLM"/>
    </source>
</evidence>
<dbReference type="InterPro" id="IPR026444">
    <property type="entry name" value="Secre_tail"/>
</dbReference>
<sequence>MRQINTKNSILTKIDIRMRKLILLLLVGVLLPSVGWAQVTWVGPLYGDWAVGSNWSTGNVPDQDDDVQVNSGGFPIVYSTPAVCNSLTIKGGGYFAVGDKYDSLLAGKLTIVNDLIVENSRGVVGTFYIEYPQSELVVGRDLLVSGTITIDPQTNINFNGDGQTVSVLPNSLPYQNLILSGGSKTLPFSLEIKGDFISTASSVIAPVNATDTCTVIFSGTAVQQAASINYRNINITHSNGIDFNGEDVTIQGNIDGTSTINNAGVLTFDASVPIKQDLGSMTFTNIGEMIMDNGEKLYKSPLNVSKLTITDDAILITTPSVTAPIIVNAGTFDTDGITATTSFTNAATGTVDVTTFTVGALSSANDFICDGTFTSTGAVTVTGGEFSAITMNASNNVQISGVDGSSSITTLNMKGSGTPQLGVTGFNLGDVNFTETSTTTIDPATTVGGDVVIEANATLSSNAKLTVQGSLTNHGSLQPGAELEVQGGLINNGSFTPGGKVDAKGSWENNGTFTHNNQTVCFSRTSGVQNLEGTNSFYDLEFSGLGQKTIANAADVNVFHELKFSGSDVVALTTGNSLTLKASSGNQAFIAETTNAPSIVGDVNVEMYYPFTSKGYVHIAVPVANMPLSYWNGQNGFQVYVGTGNPSVFTYDESQSPSGWVGITSVNDVMSPGHGVNTYLYQSFISGSKVLTSQGDLSFGNVSVPLTYTPAAQKGFNLMSNPYVCPLDVGAVIDGFTGGVLQGNAIQILSKTSGNYEVFTDGDSIGVAQSFMAQVTANFTYNFTESMKSNGVYISPRREVVDDKYKLTLSLLGDDQVDDKAYLYLSDSDLSRYSLDKIEGQGNSVEFVSPLRNRVIEVSNLPHQEDTLMFPLVTQYKRRLSGVQEFKLDGTEDLITLGFVVQLYDAHEDKYIGVEDLKSGYSYNVDTDSERSANRFSLVVLREKEVLSSDNKRVWFSPNPVHSGGALRFLDPLNLGECKVIVWNQQGQVVDEFYSLNQQIIKRAWLNTPGIYILRLVTPDGVYSEKIIVN</sequence>
<dbReference type="NCBIfam" id="TIGR04183">
    <property type="entry name" value="Por_Secre_tail"/>
    <property type="match status" value="1"/>
</dbReference>
<evidence type="ECO:0000313" key="2">
    <source>
        <dbReference type="Proteomes" id="UP001354989"/>
    </source>
</evidence>
<name>A0ABM7VCH0_9BACT</name>
<organism evidence="1 2">
    <name type="scientific">Persicobacter psychrovividus</name>
    <dbReference type="NCBI Taxonomy" id="387638"/>
    <lineage>
        <taxon>Bacteria</taxon>
        <taxon>Pseudomonadati</taxon>
        <taxon>Bacteroidota</taxon>
        <taxon>Cytophagia</taxon>
        <taxon>Cytophagales</taxon>
        <taxon>Persicobacteraceae</taxon>
        <taxon>Persicobacter</taxon>
    </lineage>
</organism>